<keyword evidence="1" id="KW-0808">Transferase</keyword>
<evidence type="ECO:0000256" key="4">
    <source>
        <dbReference type="ARBA" id="ARBA00022840"/>
    </source>
</evidence>
<evidence type="ECO:0000256" key="1">
    <source>
        <dbReference type="ARBA" id="ARBA00022679"/>
    </source>
</evidence>
<reference evidence="6" key="2">
    <citation type="journal article" date="2023" name="MicrobiologyOpen">
        <title>Genomics of the tumorigenes clade of the family Rhizobiaceae and description of Rhizobium rhododendri sp. nov.</title>
        <authorList>
            <person name="Kuzmanovic N."/>
            <person name="diCenzo G.C."/>
            <person name="Bunk B."/>
            <person name="Sproeer C."/>
            <person name="Fruehling A."/>
            <person name="Neumann-Schaal M."/>
            <person name="Overmann J."/>
            <person name="Smalla K."/>
        </authorList>
    </citation>
    <scope>NUCLEOTIDE SEQUENCE</scope>
    <source>
        <strain evidence="6">Rho-6.2</strain>
    </source>
</reference>
<evidence type="ECO:0000259" key="5">
    <source>
        <dbReference type="PROSITE" id="PS50011"/>
    </source>
</evidence>
<dbReference type="PROSITE" id="PS50011">
    <property type="entry name" value="PROTEIN_KINASE_DOM"/>
    <property type="match status" value="1"/>
</dbReference>
<feature type="domain" description="Protein kinase" evidence="5">
    <location>
        <begin position="35"/>
        <end position="326"/>
    </location>
</feature>
<name>A0ABY8IKR6_9HYPH</name>
<keyword evidence="2" id="KW-0547">Nucleotide-binding</keyword>
<evidence type="ECO:0000313" key="6">
    <source>
        <dbReference type="EMBL" id="WFS24000.1"/>
    </source>
</evidence>
<dbReference type="Pfam" id="PF00069">
    <property type="entry name" value="Pkinase"/>
    <property type="match status" value="1"/>
</dbReference>
<reference evidence="6" key="1">
    <citation type="journal article" date="2019" name="Phytopathology">
        <title>A Novel Group of Rhizobium tumorigenes-Like Agrobacteria Associated with Crown Gall Disease of Rhododendron and Blueberry.</title>
        <authorList>
            <person name="Kuzmanovic N."/>
            <person name="Behrens P."/>
            <person name="Idczak E."/>
            <person name="Wagner S."/>
            <person name="Gotz M."/>
            <person name="Sproer C."/>
            <person name="Bunk B."/>
            <person name="Overmann J."/>
            <person name="Smalla K."/>
        </authorList>
    </citation>
    <scope>NUCLEOTIDE SEQUENCE</scope>
    <source>
        <strain evidence="6">Rho-6.2</strain>
    </source>
</reference>
<keyword evidence="4" id="KW-0067">ATP-binding</keyword>
<accession>A0ABY8IKR6</accession>
<evidence type="ECO:0000313" key="7">
    <source>
        <dbReference type="Proteomes" id="UP000318939"/>
    </source>
</evidence>
<dbReference type="SMART" id="SM00220">
    <property type="entry name" value="S_TKc"/>
    <property type="match status" value="1"/>
</dbReference>
<dbReference type="Gene3D" id="1.10.510.10">
    <property type="entry name" value="Transferase(Phosphotransferase) domain 1"/>
    <property type="match status" value="1"/>
</dbReference>
<proteinExistence type="predicted"/>
<dbReference type="InterPro" id="IPR050339">
    <property type="entry name" value="CC_SR_Kinase"/>
</dbReference>
<evidence type="ECO:0000256" key="2">
    <source>
        <dbReference type="ARBA" id="ARBA00022741"/>
    </source>
</evidence>
<protein>
    <submittedName>
        <fullName evidence="6">Protein kinase</fullName>
    </submittedName>
</protein>
<dbReference type="RefSeq" id="WP_161990920.1">
    <property type="nucleotide sequence ID" value="NZ_CP117267.1"/>
</dbReference>
<dbReference type="SUPFAM" id="SSF56112">
    <property type="entry name" value="Protein kinase-like (PK-like)"/>
    <property type="match status" value="1"/>
</dbReference>
<dbReference type="InterPro" id="IPR000719">
    <property type="entry name" value="Prot_kinase_dom"/>
</dbReference>
<keyword evidence="3 6" id="KW-0418">Kinase</keyword>
<dbReference type="GO" id="GO:0016301">
    <property type="term" value="F:kinase activity"/>
    <property type="evidence" value="ECO:0007669"/>
    <property type="project" value="UniProtKB-KW"/>
</dbReference>
<keyword evidence="7" id="KW-1185">Reference proteome</keyword>
<gene>
    <name evidence="6" type="ORF">PR018_05730</name>
</gene>
<dbReference type="InterPro" id="IPR011009">
    <property type="entry name" value="Kinase-like_dom_sf"/>
</dbReference>
<sequence length="364" mass="40415">MTIEHLAGAWKLLGVQLPNGWKVVETVGWDPLTGLGSDAYNGTGGNFSVPYIVEKDGRRAFLKAIDLTSAMRSVDVLEELRQITSAHSFEARILKICEGERMDRVVVALESGQVSIGTNLQDTAPYLIFELANGDVRRRVQKVNDAHRLSWWLHAMHQIAVGVQQLHSRRIAHQDLKPSNVLAFGDKRDFRVADLGRAICDGTAGPYDELIFSGDFGYAPPEILYTQIDPDFAMRRLGCDLYLLGSMIFFFATGFGCTQQLVSRLAPSEKPQTIRGTWMGSYVSALPIIQHHFTDLLAELHSSLDPSVAEDLTKAASELCNPDPVFRGHPLNRVAASNRFSLERYVAVFDRLAKRADVAQRMAS</sequence>
<dbReference type="EMBL" id="CP117267">
    <property type="protein sequence ID" value="WFS24000.1"/>
    <property type="molecule type" value="Genomic_DNA"/>
</dbReference>
<dbReference type="PANTHER" id="PTHR11042">
    <property type="entry name" value="EUKARYOTIC TRANSLATION INITIATION FACTOR 2-ALPHA KINASE EIF2-ALPHA KINASE -RELATED"/>
    <property type="match status" value="1"/>
</dbReference>
<dbReference type="Proteomes" id="UP000318939">
    <property type="component" value="Chromosome"/>
</dbReference>
<organism evidence="6 7">
    <name type="scientific">Rhizobium rhododendri</name>
    <dbReference type="NCBI Taxonomy" id="2506430"/>
    <lineage>
        <taxon>Bacteria</taxon>
        <taxon>Pseudomonadati</taxon>
        <taxon>Pseudomonadota</taxon>
        <taxon>Alphaproteobacteria</taxon>
        <taxon>Hyphomicrobiales</taxon>
        <taxon>Rhizobiaceae</taxon>
        <taxon>Rhizobium/Agrobacterium group</taxon>
        <taxon>Rhizobium</taxon>
    </lineage>
</organism>
<evidence type="ECO:0000256" key="3">
    <source>
        <dbReference type="ARBA" id="ARBA00022777"/>
    </source>
</evidence>